<sequence>MTRYRPFAVLPRLPGAALVVLPADDTTTCAPESALSGLVHGLTICITSTTGTAETFAVFQDGRLSERGTAAELLQLDGIFARAYRAWQTGTTL</sequence>
<reference evidence="1 2" key="1">
    <citation type="submission" date="2020-08" db="EMBL/GenBank/DDBJ databases">
        <title>Genome Sequencing of Nocardia wallacei strain FMUON74 and assembly.</title>
        <authorList>
            <person name="Toyokawa M."/>
            <person name="Uesaka K."/>
        </authorList>
    </citation>
    <scope>NUCLEOTIDE SEQUENCE [LARGE SCALE GENOMIC DNA]</scope>
    <source>
        <strain evidence="1 2">FMUON74</strain>
    </source>
</reference>
<evidence type="ECO:0000313" key="2">
    <source>
        <dbReference type="Proteomes" id="UP000516173"/>
    </source>
</evidence>
<dbReference type="KEGG" id="nwl:NWFMUON74_07740"/>
<keyword evidence="2" id="KW-1185">Reference proteome</keyword>
<proteinExistence type="predicted"/>
<dbReference type="AlphaFoldDB" id="A0A7G1KCT9"/>
<protein>
    <submittedName>
        <fullName evidence="1">Uncharacterized protein</fullName>
    </submittedName>
</protein>
<dbReference type="EMBL" id="AP023396">
    <property type="protein sequence ID" value="BCK53002.1"/>
    <property type="molecule type" value="Genomic_DNA"/>
</dbReference>
<accession>A0A7G1KCT9</accession>
<dbReference type="GeneID" id="80345394"/>
<organism evidence="1 2">
    <name type="scientific">Nocardia wallacei</name>
    <dbReference type="NCBI Taxonomy" id="480035"/>
    <lineage>
        <taxon>Bacteria</taxon>
        <taxon>Bacillati</taxon>
        <taxon>Actinomycetota</taxon>
        <taxon>Actinomycetes</taxon>
        <taxon>Mycobacteriales</taxon>
        <taxon>Nocardiaceae</taxon>
        <taxon>Nocardia</taxon>
    </lineage>
</organism>
<evidence type="ECO:0000313" key="1">
    <source>
        <dbReference type="EMBL" id="BCK53002.1"/>
    </source>
</evidence>
<name>A0A7G1KCT9_9NOCA</name>
<dbReference type="Proteomes" id="UP000516173">
    <property type="component" value="Chromosome"/>
</dbReference>
<dbReference type="RefSeq" id="WP_187686623.1">
    <property type="nucleotide sequence ID" value="NZ_AP023396.1"/>
</dbReference>
<gene>
    <name evidence="1" type="ORF">NWFMUON74_07740</name>
</gene>